<dbReference type="AlphaFoldDB" id="B7FXU2"/>
<gene>
    <name evidence="2" type="ORF">PHATRDRAFT_45477</name>
</gene>
<name>B7FXU2_PHATC</name>
<evidence type="ECO:0008006" key="4">
    <source>
        <dbReference type="Google" id="ProtNLM"/>
    </source>
</evidence>
<dbReference type="EMBL" id="CM000610">
    <property type="protein sequence ID" value="EEC48603.1"/>
    <property type="molecule type" value="Genomic_DNA"/>
</dbReference>
<dbReference type="OMA" id="PIIARNN"/>
<dbReference type="RefSeq" id="XP_002179617.1">
    <property type="nucleotide sequence ID" value="XM_002179581.1"/>
</dbReference>
<proteinExistence type="predicted"/>
<dbReference type="PaxDb" id="2850-Phatr45477"/>
<dbReference type="Proteomes" id="UP000000759">
    <property type="component" value="Chromosome 7"/>
</dbReference>
<reference evidence="3" key="2">
    <citation type="submission" date="2008-08" db="EMBL/GenBank/DDBJ databases">
        <authorList>
            <consortium name="Diatom Consortium"/>
            <person name="Grigoriev I."/>
            <person name="Grimwood J."/>
            <person name="Kuo A."/>
            <person name="Otillar R.P."/>
            <person name="Salamov A."/>
            <person name="Detter J.C."/>
            <person name="Lindquist E."/>
            <person name="Shapiro H."/>
            <person name="Lucas S."/>
            <person name="Glavina del Rio T."/>
            <person name="Pitluck S."/>
            <person name="Rokhsar D."/>
            <person name="Bowler C."/>
        </authorList>
    </citation>
    <scope>GENOME REANNOTATION</scope>
    <source>
        <strain evidence="3">CCAP 1055/1</strain>
    </source>
</reference>
<dbReference type="GeneID" id="7200702"/>
<dbReference type="eggNOG" id="ENOG502T0QH">
    <property type="taxonomic scope" value="Eukaryota"/>
</dbReference>
<reference evidence="2 3" key="1">
    <citation type="journal article" date="2008" name="Nature">
        <title>The Phaeodactylum genome reveals the evolutionary history of diatom genomes.</title>
        <authorList>
            <person name="Bowler C."/>
            <person name="Allen A.E."/>
            <person name="Badger J.H."/>
            <person name="Grimwood J."/>
            <person name="Jabbari K."/>
            <person name="Kuo A."/>
            <person name="Maheswari U."/>
            <person name="Martens C."/>
            <person name="Maumus F."/>
            <person name="Otillar R.P."/>
            <person name="Rayko E."/>
            <person name="Salamov A."/>
            <person name="Vandepoele K."/>
            <person name="Beszteri B."/>
            <person name="Gruber A."/>
            <person name="Heijde M."/>
            <person name="Katinka M."/>
            <person name="Mock T."/>
            <person name="Valentin K."/>
            <person name="Verret F."/>
            <person name="Berges J.A."/>
            <person name="Brownlee C."/>
            <person name="Cadoret J.P."/>
            <person name="Chiovitti A."/>
            <person name="Choi C.J."/>
            <person name="Coesel S."/>
            <person name="De Martino A."/>
            <person name="Detter J.C."/>
            <person name="Durkin C."/>
            <person name="Falciatore A."/>
            <person name="Fournet J."/>
            <person name="Haruta M."/>
            <person name="Huysman M.J."/>
            <person name="Jenkins B.D."/>
            <person name="Jiroutova K."/>
            <person name="Jorgensen R.E."/>
            <person name="Joubert Y."/>
            <person name="Kaplan A."/>
            <person name="Kroger N."/>
            <person name="Kroth P.G."/>
            <person name="La Roche J."/>
            <person name="Lindquist E."/>
            <person name="Lommer M."/>
            <person name="Martin-Jezequel V."/>
            <person name="Lopez P.J."/>
            <person name="Lucas S."/>
            <person name="Mangogna M."/>
            <person name="McGinnis K."/>
            <person name="Medlin L.K."/>
            <person name="Montsant A."/>
            <person name="Oudot-Le Secq M.P."/>
            <person name="Napoli C."/>
            <person name="Obornik M."/>
            <person name="Parker M.S."/>
            <person name="Petit J.L."/>
            <person name="Porcel B.M."/>
            <person name="Poulsen N."/>
            <person name="Robison M."/>
            <person name="Rychlewski L."/>
            <person name="Rynearson T.A."/>
            <person name="Schmutz J."/>
            <person name="Shapiro H."/>
            <person name="Siaut M."/>
            <person name="Stanley M."/>
            <person name="Sussman M.R."/>
            <person name="Taylor A.R."/>
            <person name="Vardi A."/>
            <person name="von Dassow P."/>
            <person name="Vyverman W."/>
            <person name="Willis A."/>
            <person name="Wyrwicz L.S."/>
            <person name="Rokhsar D.S."/>
            <person name="Weissenbach J."/>
            <person name="Armbrust E.V."/>
            <person name="Green B.R."/>
            <person name="Van de Peer Y."/>
            <person name="Grigoriev I.V."/>
        </authorList>
    </citation>
    <scope>NUCLEOTIDE SEQUENCE [LARGE SCALE GENOMIC DNA]</scope>
    <source>
        <strain evidence="2 3">CCAP 1055/1</strain>
    </source>
</reference>
<protein>
    <recommendedName>
        <fullName evidence="4">Coiled-coil domain-containing protein</fullName>
    </recommendedName>
</protein>
<evidence type="ECO:0000313" key="3">
    <source>
        <dbReference type="Proteomes" id="UP000000759"/>
    </source>
</evidence>
<dbReference type="HOGENOM" id="CLU_895641_0_0_1"/>
<feature type="region of interest" description="Disordered" evidence="1">
    <location>
        <begin position="35"/>
        <end position="74"/>
    </location>
</feature>
<evidence type="ECO:0000313" key="2">
    <source>
        <dbReference type="EMBL" id="EEC48603.1"/>
    </source>
</evidence>
<organism evidence="2 3">
    <name type="scientific">Phaeodactylum tricornutum (strain CCAP 1055/1)</name>
    <dbReference type="NCBI Taxonomy" id="556484"/>
    <lineage>
        <taxon>Eukaryota</taxon>
        <taxon>Sar</taxon>
        <taxon>Stramenopiles</taxon>
        <taxon>Ochrophyta</taxon>
        <taxon>Bacillariophyta</taxon>
        <taxon>Bacillariophyceae</taxon>
        <taxon>Bacillariophycidae</taxon>
        <taxon>Naviculales</taxon>
        <taxon>Phaeodactylaceae</taxon>
        <taxon>Phaeodactylum</taxon>
    </lineage>
</organism>
<keyword evidence="3" id="KW-1185">Reference proteome</keyword>
<dbReference type="KEGG" id="pti:PHATRDRAFT_45477"/>
<feature type="region of interest" description="Disordered" evidence="1">
    <location>
        <begin position="140"/>
        <end position="225"/>
    </location>
</feature>
<feature type="compositionally biased region" description="Basic and acidic residues" evidence="1">
    <location>
        <begin position="161"/>
        <end position="189"/>
    </location>
</feature>
<dbReference type="InParanoid" id="B7FXU2"/>
<evidence type="ECO:0000256" key="1">
    <source>
        <dbReference type="SAM" id="MobiDB-lite"/>
    </source>
</evidence>
<sequence length="311" mass="35473">MGRVARYKKVKACDPYSKENGGRIQLDEVGIWGIGKDSRKPKKRSKTSERLRVKRKKTTEIDDGFDAPPEKGDDFDMADLYGTLKQEKVQNEQFDLGSSVKAHTTIITKTPSKPNPPIDEDDKKTNMILKLDEQVDKKKAAVQSLGRMEGETKNAFRKRVKAETRQIIKRESMDLHNPEKRQKKKEFLNKKKSKKRKASSLSFGDDDDESNYQSDTTVEKNGGLITGERAVAARAVATQAHFGEQAERPPVFRQLPRGAIKKADKKSSVSKLFRDEDILAEHQAMESIRRKVQAQYSLIKRQRKSNNDFHL</sequence>
<dbReference type="OrthoDB" id="48864at2759"/>
<accession>B7FXU2</accession>